<dbReference type="Gene3D" id="1.10.10.10">
    <property type="entry name" value="Winged helix-like DNA-binding domain superfamily/Winged helix DNA-binding domain"/>
    <property type="match status" value="1"/>
</dbReference>
<feature type="domain" description="HTH deoR-type" evidence="4">
    <location>
        <begin position="2"/>
        <end position="57"/>
    </location>
</feature>
<dbReference type="InterPro" id="IPR001034">
    <property type="entry name" value="DeoR_HTH"/>
</dbReference>
<keyword evidence="1" id="KW-0805">Transcription regulation</keyword>
<keyword evidence="2" id="KW-0238">DNA-binding</keyword>
<dbReference type="PANTHER" id="PTHR30363">
    <property type="entry name" value="HTH-TYPE TRANSCRIPTIONAL REGULATOR SRLR-RELATED"/>
    <property type="match status" value="1"/>
</dbReference>
<accession>A0A916VHT7</accession>
<keyword evidence="6" id="KW-1185">Reference proteome</keyword>
<protein>
    <submittedName>
        <fullName evidence="5">DeoR family transcriptional regulator</fullName>
    </submittedName>
</protein>
<keyword evidence="3" id="KW-0804">Transcription</keyword>
<dbReference type="AlphaFoldDB" id="A0A916VHT7"/>
<dbReference type="PRINTS" id="PR00037">
    <property type="entry name" value="HTHLACR"/>
</dbReference>
<dbReference type="InterPro" id="IPR018356">
    <property type="entry name" value="Tscrpt_reg_HTH_DeoR_CS"/>
</dbReference>
<dbReference type="Pfam" id="PF08220">
    <property type="entry name" value="HTH_DeoR"/>
    <property type="match status" value="1"/>
</dbReference>
<dbReference type="PANTHER" id="PTHR30363:SF44">
    <property type="entry name" value="AGA OPERON TRANSCRIPTIONAL REPRESSOR-RELATED"/>
    <property type="match status" value="1"/>
</dbReference>
<dbReference type="SMART" id="SM00420">
    <property type="entry name" value="HTH_DEOR"/>
    <property type="match status" value="1"/>
</dbReference>
<organism evidence="5 6">
    <name type="scientific">Lactobacillus corticis</name>
    <dbReference type="NCBI Taxonomy" id="2201249"/>
    <lineage>
        <taxon>Bacteria</taxon>
        <taxon>Bacillati</taxon>
        <taxon>Bacillota</taxon>
        <taxon>Bacilli</taxon>
        <taxon>Lactobacillales</taxon>
        <taxon>Lactobacillaceae</taxon>
        <taxon>Lactobacillus</taxon>
    </lineage>
</organism>
<dbReference type="InterPro" id="IPR036388">
    <property type="entry name" value="WH-like_DNA-bd_sf"/>
</dbReference>
<dbReference type="GO" id="GO:0003677">
    <property type="term" value="F:DNA binding"/>
    <property type="evidence" value="ECO:0007669"/>
    <property type="project" value="UniProtKB-KW"/>
</dbReference>
<dbReference type="PROSITE" id="PS00894">
    <property type="entry name" value="HTH_DEOR_1"/>
    <property type="match status" value="1"/>
</dbReference>
<evidence type="ECO:0000313" key="6">
    <source>
        <dbReference type="Proteomes" id="UP000677218"/>
    </source>
</evidence>
<comment type="caution">
    <text evidence="5">The sequence shown here is derived from an EMBL/GenBank/DDBJ whole genome shotgun (WGS) entry which is preliminary data.</text>
</comment>
<evidence type="ECO:0000256" key="1">
    <source>
        <dbReference type="ARBA" id="ARBA00023015"/>
    </source>
</evidence>
<dbReference type="Proteomes" id="UP000677218">
    <property type="component" value="Unassembled WGS sequence"/>
</dbReference>
<proteinExistence type="predicted"/>
<dbReference type="Gene3D" id="3.40.50.1360">
    <property type="match status" value="1"/>
</dbReference>
<sequence>MFQSRQRIILELLKKYKYLRISKMAEILHYSTSTVRRDLIALEQQNLVQRVNGGALLIESKFTEAPVDIKKRIHLDEKRHIGALASNLINKNQSIFIDGSSTTFNLCQFLDPSLNLTLYTTNIDTAGYLIRNYSNFSVTIFGGELYDFEAGGNQTIVQLQQHVFDIAFLSCRGLDKKFGITDRLEKEAILKRTLENHAKKIVLLIDDSKFDEVLNFKDLSLSMVDVVVTNKKPSNEYLNLFRSKHIKVMF</sequence>
<dbReference type="SUPFAM" id="SSF46785">
    <property type="entry name" value="Winged helix' DNA-binding domain"/>
    <property type="match status" value="1"/>
</dbReference>
<dbReference type="InterPro" id="IPR050313">
    <property type="entry name" value="Carb_Metab_HTH_regulators"/>
</dbReference>
<name>A0A916VHT7_9LACO</name>
<dbReference type="PROSITE" id="PS51000">
    <property type="entry name" value="HTH_DEOR_2"/>
    <property type="match status" value="1"/>
</dbReference>
<dbReference type="SUPFAM" id="SSF100950">
    <property type="entry name" value="NagB/RpiA/CoA transferase-like"/>
    <property type="match status" value="1"/>
</dbReference>
<evidence type="ECO:0000259" key="4">
    <source>
        <dbReference type="PROSITE" id="PS51000"/>
    </source>
</evidence>
<dbReference type="InterPro" id="IPR036390">
    <property type="entry name" value="WH_DNA-bd_sf"/>
</dbReference>
<dbReference type="Pfam" id="PF00455">
    <property type="entry name" value="DeoRC"/>
    <property type="match status" value="1"/>
</dbReference>
<dbReference type="InterPro" id="IPR037171">
    <property type="entry name" value="NagB/RpiA_transferase-like"/>
</dbReference>
<dbReference type="EMBL" id="BMAY01000010">
    <property type="protein sequence ID" value="GFZ27436.1"/>
    <property type="molecule type" value="Genomic_DNA"/>
</dbReference>
<dbReference type="RefSeq" id="WP_212781121.1">
    <property type="nucleotide sequence ID" value="NZ_BMAY01000010.1"/>
</dbReference>
<reference evidence="5" key="1">
    <citation type="submission" date="2020-08" db="EMBL/GenBank/DDBJ databases">
        <title>Taxonomic study for Lactobacillus species isolated from hardwood bark.</title>
        <authorList>
            <person name="Tohno M."/>
            <person name="Tanizawa Y."/>
        </authorList>
    </citation>
    <scope>NUCLEOTIDE SEQUENCE</scope>
    <source>
        <strain evidence="5">B40</strain>
    </source>
</reference>
<gene>
    <name evidence="5" type="primary">DeoR_2</name>
    <name evidence="5" type="ORF">LCB40_13160</name>
</gene>
<dbReference type="GO" id="GO:0003700">
    <property type="term" value="F:DNA-binding transcription factor activity"/>
    <property type="evidence" value="ECO:0007669"/>
    <property type="project" value="InterPro"/>
</dbReference>
<dbReference type="InterPro" id="IPR014036">
    <property type="entry name" value="DeoR-like_C"/>
</dbReference>
<evidence type="ECO:0000256" key="2">
    <source>
        <dbReference type="ARBA" id="ARBA00023125"/>
    </source>
</evidence>
<dbReference type="SMART" id="SM01134">
    <property type="entry name" value="DeoRC"/>
    <property type="match status" value="1"/>
</dbReference>
<evidence type="ECO:0000313" key="5">
    <source>
        <dbReference type="EMBL" id="GFZ27436.1"/>
    </source>
</evidence>
<evidence type="ECO:0000256" key="3">
    <source>
        <dbReference type="ARBA" id="ARBA00023163"/>
    </source>
</evidence>